<accession>A0AAP4Q0J5</accession>
<evidence type="ECO:0008006" key="3">
    <source>
        <dbReference type="Google" id="ProtNLM"/>
    </source>
</evidence>
<dbReference type="AlphaFoldDB" id="A0AAP4Q0J5"/>
<sequence length="126" mass="14734">MKMVISCSSILFDLEENKLLDTLESFPYILIVCDFVYEKTICQDFDEEIKNLKIMSLSKNTIIFIENLLKNYELQSYNNLCSLGLAKQEKCIILSNEHSFQKICKNENIECFDSSWIINLLNQQNS</sequence>
<dbReference type="RefSeq" id="WP_175531534.1">
    <property type="nucleotide sequence ID" value="NZ_JABWGL010000038.1"/>
</dbReference>
<comment type="caution">
    <text evidence="1">The sequence shown here is derived from an EMBL/GenBank/DDBJ whole genome shotgun (WGS) entry which is preliminary data.</text>
</comment>
<protein>
    <recommendedName>
        <fullName evidence="3">PIN domain-containing protein</fullName>
    </recommendedName>
</protein>
<proteinExistence type="predicted"/>
<reference evidence="1" key="2">
    <citation type="submission" date="2023-01" db="EMBL/GenBank/DDBJ databases">
        <authorList>
            <person name="Uljanovas D."/>
        </authorList>
    </citation>
    <scope>NUCLEOTIDE SEQUENCE</scope>
    <source>
        <strain evidence="1">H19</strain>
    </source>
</reference>
<gene>
    <name evidence="1" type="ORF">PJV92_11460</name>
</gene>
<evidence type="ECO:0000313" key="2">
    <source>
        <dbReference type="Proteomes" id="UP001171508"/>
    </source>
</evidence>
<organism evidence="1 2">
    <name type="scientific">Aliarcobacter butzleri</name>
    <dbReference type="NCBI Taxonomy" id="28197"/>
    <lineage>
        <taxon>Bacteria</taxon>
        <taxon>Pseudomonadati</taxon>
        <taxon>Campylobacterota</taxon>
        <taxon>Epsilonproteobacteria</taxon>
        <taxon>Campylobacterales</taxon>
        <taxon>Arcobacteraceae</taxon>
        <taxon>Aliarcobacter</taxon>
    </lineage>
</organism>
<evidence type="ECO:0000313" key="1">
    <source>
        <dbReference type="EMBL" id="MDN5133336.1"/>
    </source>
</evidence>
<name>A0AAP4Q0J5_9BACT</name>
<reference evidence="1" key="1">
    <citation type="journal article" date="2023" name="Microorganisms">
        <title>Genomic Characterization of Arcobacter butzleri Strains Isolated from Various Sources in Lithuania.</title>
        <authorList>
            <person name="Uljanovas D."/>
            <person name="Golz G."/>
            <person name="Fleischmann S."/>
            <person name="Kudirkiene E."/>
            <person name="Kasetiene N."/>
            <person name="Grineviciene A."/>
            <person name="Tamuleviciene E."/>
            <person name="Aksomaitiene J."/>
            <person name="Alter T."/>
            <person name="Malakauskas M."/>
        </authorList>
    </citation>
    <scope>NUCLEOTIDE SEQUENCE</scope>
    <source>
        <strain evidence="1">H19</strain>
    </source>
</reference>
<dbReference type="EMBL" id="JAQJJM010000041">
    <property type="protein sequence ID" value="MDN5133336.1"/>
    <property type="molecule type" value="Genomic_DNA"/>
</dbReference>
<dbReference type="Proteomes" id="UP001171508">
    <property type="component" value="Unassembled WGS sequence"/>
</dbReference>